<keyword evidence="2" id="KW-0449">Lipoprotein</keyword>
<proteinExistence type="predicted"/>
<evidence type="ECO:0000313" key="3">
    <source>
        <dbReference type="Proteomes" id="UP001523262"/>
    </source>
</evidence>
<dbReference type="Proteomes" id="UP001523262">
    <property type="component" value="Unassembled WGS sequence"/>
</dbReference>
<gene>
    <name evidence="2" type="ORF">NDK43_05910</name>
</gene>
<sequence>MKKSAFLISTLIFTLYLSGCARNNVNNDKVAYRDRNATQPTRVNYNPNINPAVPGVDNTDVQLGRNVNNYNNNITNGKNNYDNRSKMRVADDAAKKVADMSEVDTANVIVTENNAYVAVKLSPSSRNKMTSKIEHKISKKVKSVDPDIDNVYVSENPDFYDRMNNYASDIRNGRPISGFFNQFTETIRRIFPKAK</sequence>
<reference evidence="2 3" key="1">
    <citation type="submission" date="2022-06" db="EMBL/GenBank/DDBJ databases">
        <authorList>
            <person name="Jeon C.O."/>
        </authorList>
    </citation>
    <scope>NUCLEOTIDE SEQUENCE [LARGE SCALE GENOMIC DNA]</scope>
    <source>
        <strain evidence="2 3">KCTC 13943</strain>
    </source>
</reference>
<dbReference type="InterPro" id="IPR014247">
    <property type="entry name" value="Spore_lipoprot_YhcN/YlaJ"/>
</dbReference>
<evidence type="ECO:0000313" key="2">
    <source>
        <dbReference type="EMBL" id="MCM2532009.1"/>
    </source>
</evidence>
<accession>A0ABT0W7J3</accession>
<feature type="signal peptide" evidence="1">
    <location>
        <begin position="1"/>
        <end position="21"/>
    </location>
</feature>
<evidence type="ECO:0000256" key="1">
    <source>
        <dbReference type="SAM" id="SignalP"/>
    </source>
</evidence>
<keyword evidence="1" id="KW-0732">Signal</keyword>
<comment type="caution">
    <text evidence="2">The sequence shown here is derived from an EMBL/GenBank/DDBJ whole genome shotgun (WGS) entry which is preliminary data.</text>
</comment>
<dbReference type="NCBIfam" id="TIGR02898">
    <property type="entry name" value="spore_YhcN_YlaJ"/>
    <property type="match status" value="1"/>
</dbReference>
<name>A0ABT0W7J3_9BACI</name>
<feature type="chain" id="PRO_5047018113" evidence="1">
    <location>
        <begin position="22"/>
        <end position="195"/>
    </location>
</feature>
<protein>
    <submittedName>
        <fullName evidence="2">YhcN/YlaJ family sporulation lipoprotein</fullName>
    </submittedName>
</protein>
<dbReference type="EMBL" id="JAMQCR010000001">
    <property type="protein sequence ID" value="MCM2532009.1"/>
    <property type="molecule type" value="Genomic_DNA"/>
</dbReference>
<organism evidence="2 3">
    <name type="scientific">Neobacillus pocheonensis</name>
    <dbReference type="NCBI Taxonomy" id="363869"/>
    <lineage>
        <taxon>Bacteria</taxon>
        <taxon>Bacillati</taxon>
        <taxon>Bacillota</taxon>
        <taxon>Bacilli</taxon>
        <taxon>Bacillales</taxon>
        <taxon>Bacillaceae</taxon>
        <taxon>Neobacillus</taxon>
    </lineage>
</organism>
<dbReference type="InterPro" id="IPR019076">
    <property type="entry name" value="Spore_lipoprot_YhcN/YlaJ-like"/>
</dbReference>
<keyword evidence="3" id="KW-1185">Reference proteome</keyword>
<dbReference type="Pfam" id="PF09580">
    <property type="entry name" value="Spore_YhcN_YlaJ"/>
    <property type="match status" value="1"/>
</dbReference>